<dbReference type="PANTHER" id="PTHR30302:SF1">
    <property type="entry name" value="HYDROGENASE 2 MATURATION PROTEASE"/>
    <property type="match status" value="1"/>
</dbReference>
<dbReference type="RefSeq" id="WP_135281713.1">
    <property type="nucleotide sequence ID" value="NZ_SRIO01000007.1"/>
</dbReference>
<keyword evidence="3" id="KW-0064">Aspartyl protease</keyword>
<comment type="caution">
    <text evidence="5">The sequence shown here is derived from an EMBL/GenBank/DDBJ whole genome shotgun (WGS) entry which is preliminary data.</text>
</comment>
<accession>A0A4Z0F8P0</accession>
<dbReference type="Pfam" id="PF01750">
    <property type="entry name" value="HycI"/>
    <property type="match status" value="1"/>
</dbReference>
<evidence type="ECO:0000313" key="5">
    <source>
        <dbReference type="EMBL" id="TFZ82726.1"/>
    </source>
</evidence>
<dbReference type="SUPFAM" id="SSF53163">
    <property type="entry name" value="HybD-like"/>
    <property type="match status" value="1"/>
</dbReference>
<evidence type="ECO:0000256" key="2">
    <source>
        <dbReference type="ARBA" id="ARBA00022670"/>
    </source>
</evidence>
<dbReference type="EMBL" id="SRIO01000007">
    <property type="protein sequence ID" value="TFZ82726.1"/>
    <property type="molecule type" value="Genomic_DNA"/>
</dbReference>
<dbReference type="GO" id="GO:0004190">
    <property type="term" value="F:aspartic-type endopeptidase activity"/>
    <property type="evidence" value="ECO:0007669"/>
    <property type="project" value="UniProtKB-KW"/>
</dbReference>
<evidence type="ECO:0000256" key="1">
    <source>
        <dbReference type="ARBA" id="ARBA00006814"/>
    </source>
</evidence>
<proteinExistence type="inferred from homology"/>
<dbReference type="NCBIfam" id="TIGR00072">
    <property type="entry name" value="hydrog_prot"/>
    <property type="match status" value="1"/>
</dbReference>
<evidence type="ECO:0000256" key="4">
    <source>
        <dbReference type="ARBA" id="ARBA00022801"/>
    </source>
</evidence>
<protein>
    <submittedName>
        <fullName evidence="5">Hydrogenase maturation protease</fullName>
    </submittedName>
</protein>
<dbReference type="GO" id="GO:0016485">
    <property type="term" value="P:protein processing"/>
    <property type="evidence" value="ECO:0007669"/>
    <property type="project" value="TreeGrafter"/>
</dbReference>
<keyword evidence="6" id="KW-1185">Reference proteome</keyword>
<evidence type="ECO:0000313" key="6">
    <source>
        <dbReference type="Proteomes" id="UP000297890"/>
    </source>
</evidence>
<dbReference type="Gene3D" id="3.40.50.1450">
    <property type="entry name" value="HybD-like"/>
    <property type="match status" value="1"/>
</dbReference>
<dbReference type="PANTHER" id="PTHR30302">
    <property type="entry name" value="HYDROGENASE 1 MATURATION PROTEASE"/>
    <property type="match status" value="1"/>
</dbReference>
<comment type="similarity">
    <text evidence="1">Belongs to the peptidase A31 family.</text>
</comment>
<reference evidence="5 6" key="1">
    <citation type="journal article" date="2019" name="ISME J.">
        <title>Candidatus Macondimonas diazotrophica, a novel gammaproteobacterial genus dominating crude-oil-contaminated coastal sediments.</title>
        <authorList>
            <person name="Karthikeyan S."/>
            <person name="Konstantinidis K."/>
        </authorList>
    </citation>
    <scope>NUCLEOTIDE SEQUENCE [LARGE SCALE GENOMIC DNA]</scope>
    <source>
        <strain evidence="5 6">KTK01</strain>
    </source>
</reference>
<keyword evidence="2 5" id="KW-0645">Protease</keyword>
<name>A0A4Z0F8P0_9GAMM</name>
<dbReference type="InterPro" id="IPR023430">
    <property type="entry name" value="Pept_HybD-like_dom_sf"/>
</dbReference>
<dbReference type="InterPro" id="IPR000671">
    <property type="entry name" value="Peptidase_A31"/>
</dbReference>
<gene>
    <name evidence="5" type="ORF">E4680_07135</name>
</gene>
<dbReference type="GO" id="GO:0008047">
    <property type="term" value="F:enzyme activator activity"/>
    <property type="evidence" value="ECO:0007669"/>
    <property type="project" value="InterPro"/>
</dbReference>
<dbReference type="OrthoDB" id="9808862at2"/>
<sequence length="154" mass="16031">MSGALVVGLGTPDRRDDGVGLIVVERLQEDVPAGVVIRSLPRQALDLLSLWAHFERVWVVDAIQSGAPAGTCHRVQPPLPASAFGRGAHSTHGLGLAESIALAESLDVLPAHLVVYGIEAGSVTPGEGLTPPVAAAVPKLVAQLRQELKEILHA</sequence>
<dbReference type="AlphaFoldDB" id="A0A4Z0F8P0"/>
<dbReference type="Proteomes" id="UP000297890">
    <property type="component" value="Unassembled WGS sequence"/>
</dbReference>
<evidence type="ECO:0000256" key="3">
    <source>
        <dbReference type="ARBA" id="ARBA00022750"/>
    </source>
</evidence>
<keyword evidence="4" id="KW-0378">Hydrolase</keyword>
<organism evidence="5 6">
    <name type="scientific">Candidatus Macondimonas diazotrophica</name>
    <dbReference type="NCBI Taxonomy" id="2305248"/>
    <lineage>
        <taxon>Bacteria</taxon>
        <taxon>Pseudomonadati</taxon>
        <taxon>Pseudomonadota</taxon>
        <taxon>Gammaproteobacteria</taxon>
        <taxon>Chromatiales</taxon>
        <taxon>Ectothiorhodospiraceae</taxon>
        <taxon>Candidatus Macondimonas</taxon>
    </lineage>
</organism>